<evidence type="ECO:0000256" key="1">
    <source>
        <dbReference type="ARBA" id="ARBA00023152"/>
    </source>
</evidence>
<gene>
    <name evidence="5" type="ORF">CM240_2483</name>
</gene>
<dbReference type="HOGENOM" id="CLU_033323_9_0_9"/>
<dbReference type="PANTHER" id="PTHR48100:SF1">
    <property type="entry name" value="HISTIDINE PHOSPHATASE FAMILY PROTEIN-RELATED"/>
    <property type="match status" value="1"/>
</dbReference>
<evidence type="ECO:0000313" key="6">
    <source>
        <dbReference type="Proteomes" id="UP000019426"/>
    </source>
</evidence>
<evidence type="ECO:0000256" key="3">
    <source>
        <dbReference type="PIRSR" id="PIRSR613078-1"/>
    </source>
</evidence>
<dbReference type="Pfam" id="PF00300">
    <property type="entry name" value="His_Phos_1"/>
    <property type="match status" value="1"/>
</dbReference>
<feature type="active site" description="Proton donor/acceptor" evidence="3">
    <location>
        <position position="82"/>
    </location>
</feature>
<dbReference type="OrthoDB" id="9781415at2"/>
<dbReference type="RefSeq" id="WP_044039418.1">
    <property type="nucleotide sequence ID" value="NZ_HG917868.1"/>
</dbReference>
<accession>W6S170</accession>
<dbReference type="Gene3D" id="3.40.50.1240">
    <property type="entry name" value="Phosphoglycerate mutase-like"/>
    <property type="match status" value="1"/>
</dbReference>
<feature type="binding site" evidence="4">
    <location>
        <position position="58"/>
    </location>
    <ligand>
        <name>substrate</name>
    </ligand>
</feature>
<proteinExistence type="predicted"/>
<dbReference type="PROSITE" id="PS00175">
    <property type="entry name" value="PG_MUTASE"/>
    <property type="match status" value="1"/>
</dbReference>
<evidence type="ECO:0000313" key="5">
    <source>
        <dbReference type="EMBL" id="CDM69619.1"/>
    </source>
</evidence>
<dbReference type="AlphaFoldDB" id="W6S170"/>
<evidence type="ECO:0000256" key="4">
    <source>
        <dbReference type="PIRSR" id="PIRSR613078-2"/>
    </source>
</evidence>
<dbReference type="STRING" id="1216932.CM240_2483"/>
<name>W6S170_9CLOT</name>
<organism evidence="5 6">
    <name type="scientific">Clostridium bornimense</name>
    <dbReference type="NCBI Taxonomy" id="1216932"/>
    <lineage>
        <taxon>Bacteria</taxon>
        <taxon>Bacillati</taxon>
        <taxon>Bacillota</taxon>
        <taxon>Clostridia</taxon>
        <taxon>Eubacteriales</taxon>
        <taxon>Clostridiaceae</taxon>
        <taxon>Clostridium</taxon>
    </lineage>
</organism>
<dbReference type="SUPFAM" id="SSF53254">
    <property type="entry name" value="Phosphoglycerate mutase-like"/>
    <property type="match status" value="1"/>
</dbReference>
<dbReference type="InterPro" id="IPR029033">
    <property type="entry name" value="His_PPase_superfam"/>
</dbReference>
<dbReference type="GO" id="GO:0005737">
    <property type="term" value="C:cytoplasm"/>
    <property type="evidence" value="ECO:0007669"/>
    <property type="project" value="TreeGrafter"/>
</dbReference>
<dbReference type="Proteomes" id="UP000019426">
    <property type="component" value="Chromosome M2/40_rep1"/>
</dbReference>
<dbReference type="CDD" id="cd07067">
    <property type="entry name" value="HP_PGM_like"/>
    <property type="match status" value="1"/>
</dbReference>
<protein>
    <submittedName>
        <fullName evidence="5">Phosphoglycerate mutase</fullName>
    </submittedName>
</protein>
<dbReference type="InterPro" id="IPR050275">
    <property type="entry name" value="PGM_Phosphatase"/>
</dbReference>
<dbReference type="PANTHER" id="PTHR48100">
    <property type="entry name" value="BROAD-SPECIFICITY PHOSPHATASE YOR283W-RELATED"/>
    <property type="match status" value="1"/>
</dbReference>
<dbReference type="InterPro" id="IPR001345">
    <property type="entry name" value="PG/BPGM_mutase_AS"/>
</dbReference>
<keyword evidence="2" id="KW-0413">Isomerase</keyword>
<feature type="binding site" evidence="4">
    <location>
        <begin position="8"/>
        <end position="15"/>
    </location>
    <ligand>
        <name>substrate</name>
    </ligand>
</feature>
<sequence length="214" mass="24799">MTKLYLVRHGETEWNLQHRMQGWSNSDLSSNGIKQAMLLRDRLKKEKIDVIYTSPLGRTIETSKILAGDMNIPIIPVENLKEMYIGNWEGYNQDEIKNFNEEQLYNFWNKPHLFIPDGGETFEEVRRRVVGETLKILKNNDDKNIVIVTHCIALKSILSHFEGRDISKLWEPPVIHQTSLSLIEYDNKNGQSSIELYGDVTHLGELYKTKVKGV</sequence>
<keyword evidence="6" id="KW-1185">Reference proteome</keyword>
<keyword evidence="1" id="KW-0324">Glycolysis</keyword>
<reference evidence="5 6" key="1">
    <citation type="submission" date="2013-11" db="EMBL/GenBank/DDBJ databases">
        <title>Complete genome sequence of Clostridum sp. M2/40.</title>
        <authorList>
            <person name="Wibberg D."/>
            <person name="Puehler A."/>
            <person name="Schlueter A."/>
        </authorList>
    </citation>
    <scope>NUCLEOTIDE SEQUENCE [LARGE SCALE GENOMIC DNA]</scope>
    <source>
        <strain evidence="6">M2/40</strain>
    </source>
</reference>
<dbReference type="SMART" id="SM00855">
    <property type="entry name" value="PGAM"/>
    <property type="match status" value="1"/>
</dbReference>
<dbReference type="KEGG" id="clt:CM240_2483"/>
<evidence type="ECO:0000256" key="2">
    <source>
        <dbReference type="ARBA" id="ARBA00023235"/>
    </source>
</evidence>
<dbReference type="PATRIC" id="fig|1216932.3.peg.2462"/>
<dbReference type="GO" id="GO:0016791">
    <property type="term" value="F:phosphatase activity"/>
    <property type="evidence" value="ECO:0007669"/>
    <property type="project" value="TreeGrafter"/>
</dbReference>
<dbReference type="InterPro" id="IPR013078">
    <property type="entry name" value="His_Pase_superF_clade-1"/>
</dbReference>
<dbReference type="EMBL" id="HG917868">
    <property type="protein sequence ID" value="CDM69619.1"/>
    <property type="molecule type" value="Genomic_DNA"/>
</dbReference>
<dbReference type="eggNOG" id="COG0406">
    <property type="taxonomic scope" value="Bacteria"/>
</dbReference>
<feature type="active site" description="Tele-phosphohistidine intermediate" evidence="3">
    <location>
        <position position="9"/>
    </location>
</feature>